<dbReference type="PIRSF" id="PIRSF030820">
    <property type="entry name" value="UCP030820"/>
    <property type="match status" value="1"/>
</dbReference>
<protein>
    <submittedName>
        <fullName evidence="1">Uncharacterized protein (DUF934 family)</fullName>
    </submittedName>
</protein>
<sequence>MPLVKLTAAGIEPVDTVWTRLGTDDAVPAAGAVLVPLARWQAEKEALLARADAVGVWLAAGETADSLSADLDRLTVVALDFPAFSDGRAYSTARLLRDRFGYRGELRAIGDVLLDQLIQMVRTGFDALDVKAPVSGAPVTVETIQAALSRYSLVYQVAHDARPPVSALRRRLAAGGQG</sequence>
<evidence type="ECO:0000313" key="2">
    <source>
        <dbReference type="Proteomes" id="UP000544872"/>
    </source>
</evidence>
<dbReference type="Proteomes" id="UP000544872">
    <property type="component" value="Unassembled WGS sequence"/>
</dbReference>
<name>A0A7X0DL31_NOVIT</name>
<gene>
    <name evidence="1" type="ORF">FHS48_000952</name>
</gene>
<proteinExistence type="predicted"/>
<organism evidence="1 2">
    <name type="scientific">Novispirillum itersonii</name>
    <name type="common">Aquaspirillum itersonii</name>
    <dbReference type="NCBI Taxonomy" id="189"/>
    <lineage>
        <taxon>Bacteria</taxon>
        <taxon>Pseudomonadati</taxon>
        <taxon>Pseudomonadota</taxon>
        <taxon>Alphaproteobacteria</taxon>
        <taxon>Rhodospirillales</taxon>
        <taxon>Novispirillaceae</taxon>
        <taxon>Novispirillum</taxon>
    </lineage>
</organism>
<comment type="caution">
    <text evidence="1">The sequence shown here is derived from an EMBL/GenBank/DDBJ whole genome shotgun (WGS) entry which is preliminary data.</text>
</comment>
<dbReference type="RefSeq" id="WP_184261911.1">
    <property type="nucleotide sequence ID" value="NZ_JACIIX010000002.1"/>
</dbReference>
<dbReference type="Pfam" id="PF06073">
    <property type="entry name" value="DUF934"/>
    <property type="match status" value="1"/>
</dbReference>
<keyword evidence="2" id="KW-1185">Reference proteome</keyword>
<dbReference type="EMBL" id="JACIIX010000002">
    <property type="protein sequence ID" value="MBB6209550.1"/>
    <property type="molecule type" value="Genomic_DNA"/>
</dbReference>
<dbReference type="InterPro" id="IPR008318">
    <property type="entry name" value="UCP030820"/>
</dbReference>
<dbReference type="AlphaFoldDB" id="A0A7X0DL31"/>
<evidence type="ECO:0000313" key="1">
    <source>
        <dbReference type="EMBL" id="MBB6209550.1"/>
    </source>
</evidence>
<reference evidence="1 2" key="1">
    <citation type="submission" date="2020-08" db="EMBL/GenBank/DDBJ databases">
        <title>Genomic Encyclopedia of Type Strains, Phase IV (KMG-IV): sequencing the most valuable type-strain genomes for metagenomic binning, comparative biology and taxonomic classification.</title>
        <authorList>
            <person name="Goeker M."/>
        </authorList>
    </citation>
    <scope>NUCLEOTIDE SEQUENCE [LARGE SCALE GENOMIC DNA]</scope>
    <source>
        <strain evidence="1 2">DSM 11590</strain>
    </source>
</reference>
<accession>A0A7X0DL31</accession>